<proteinExistence type="predicted"/>
<comment type="caution">
    <text evidence="3">The sequence shown here is derived from an EMBL/GenBank/DDBJ whole genome shotgun (WGS) entry which is preliminary data.</text>
</comment>
<dbReference type="AlphaFoldDB" id="A0A317GF41"/>
<dbReference type="CDD" id="cd00093">
    <property type="entry name" value="HTH_XRE"/>
    <property type="match status" value="1"/>
</dbReference>
<dbReference type="InterPro" id="IPR001387">
    <property type="entry name" value="Cro/C1-type_HTH"/>
</dbReference>
<keyword evidence="1" id="KW-0238">DNA-binding</keyword>
<dbReference type="EMBL" id="QGHS01000159">
    <property type="protein sequence ID" value="PWT45654.1"/>
    <property type="molecule type" value="Genomic_DNA"/>
</dbReference>
<evidence type="ECO:0000313" key="4">
    <source>
        <dbReference type="Proteomes" id="UP000245866"/>
    </source>
</evidence>
<dbReference type="GO" id="GO:0003677">
    <property type="term" value="F:DNA binding"/>
    <property type="evidence" value="ECO:0007669"/>
    <property type="project" value="UniProtKB-KW"/>
</dbReference>
<dbReference type="PANTHER" id="PTHR46558:SF11">
    <property type="entry name" value="HTH-TYPE TRANSCRIPTIONAL REGULATOR XRE"/>
    <property type="match status" value="1"/>
</dbReference>
<dbReference type="SUPFAM" id="SSF47413">
    <property type="entry name" value="lambda repressor-like DNA-binding domains"/>
    <property type="match status" value="1"/>
</dbReference>
<dbReference type="RefSeq" id="WP_134907967.1">
    <property type="nucleotide sequence ID" value="NZ_JAJAOX010000067.1"/>
</dbReference>
<dbReference type="Gene3D" id="1.10.260.40">
    <property type="entry name" value="lambda repressor-like DNA-binding domains"/>
    <property type="match status" value="1"/>
</dbReference>
<evidence type="ECO:0000259" key="2">
    <source>
        <dbReference type="PROSITE" id="PS50943"/>
    </source>
</evidence>
<sequence length="207" mass="24151">MENRIKELRLERGMTLKELGKALGVRDNTLSQYETGKRNPQYGFLEEVAEYFDVSVEYLTKDTDRRNYPVKNRDDIEKILRKLDNNELHLTNLSHLTAIRLSLWILNNHNLFVNGGELNGLAWVAQMVVKDTASSEQTLKYYSSSRKKINKNVDKIDDLLINFEDEYASSSQVLKFIELSKNLSYENVDKTLKFMSKLPTLDEEEDY</sequence>
<dbReference type="SMART" id="SM00530">
    <property type="entry name" value="HTH_XRE"/>
    <property type="match status" value="1"/>
</dbReference>
<dbReference type="Proteomes" id="UP000245866">
    <property type="component" value="Unassembled WGS sequence"/>
</dbReference>
<reference evidence="3 4" key="1">
    <citation type="journal article" date="2018" name="Front. Microbiol.">
        <title>Comparative Genomics of the Herbivore Gut Symbiont Lactobacillus reuteri Reveals Genetic Diversity and Lifestyle Adaptation.</title>
        <authorList>
            <person name="Zhao J."/>
        </authorList>
    </citation>
    <scope>NUCLEOTIDE SEQUENCE [LARGE SCALE GENOMIC DNA]</scope>
    <source>
        <strain evidence="3 4">LR12</strain>
    </source>
</reference>
<dbReference type="PANTHER" id="PTHR46558">
    <property type="entry name" value="TRACRIPTIONAL REGULATORY PROTEIN-RELATED-RELATED"/>
    <property type="match status" value="1"/>
</dbReference>
<protein>
    <submittedName>
        <fullName evidence="3">XRE family transcriptional regulator</fullName>
    </submittedName>
</protein>
<organism evidence="3 4">
    <name type="scientific">Limosilactobacillus reuteri</name>
    <name type="common">Lactobacillus reuteri</name>
    <dbReference type="NCBI Taxonomy" id="1598"/>
    <lineage>
        <taxon>Bacteria</taxon>
        <taxon>Bacillati</taxon>
        <taxon>Bacillota</taxon>
        <taxon>Bacilli</taxon>
        <taxon>Lactobacillales</taxon>
        <taxon>Lactobacillaceae</taxon>
        <taxon>Limosilactobacillus</taxon>
    </lineage>
</organism>
<gene>
    <name evidence="3" type="ORF">DKZ23_09325</name>
</gene>
<feature type="domain" description="HTH cro/C1-type" evidence="2">
    <location>
        <begin position="5"/>
        <end position="59"/>
    </location>
</feature>
<accession>A0A317GF41</accession>
<evidence type="ECO:0000313" key="3">
    <source>
        <dbReference type="EMBL" id="PWT45654.1"/>
    </source>
</evidence>
<dbReference type="InterPro" id="IPR010982">
    <property type="entry name" value="Lambda_DNA-bd_dom_sf"/>
</dbReference>
<evidence type="ECO:0000256" key="1">
    <source>
        <dbReference type="ARBA" id="ARBA00023125"/>
    </source>
</evidence>
<dbReference type="Pfam" id="PF01381">
    <property type="entry name" value="HTH_3"/>
    <property type="match status" value="1"/>
</dbReference>
<dbReference type="PROSITE" id="PS50943">
    <property type="entry name" value="HTH_CROC1"/>
    <property type="match status" value="1"/>
</dbReference>
<name>A0A317GF41_LIMRT</name>